<feature type="compositionally biased region" description="Polar residues" evidence="1">
    <location>
        <begin position="316"/>
        <end position="327"/>
    </location>
</feature>
<comment type="caution">
    <text evidence="4">The sequence shown here is derived from an EMBL/GenBank/DDBJ whole genome shotgun (WGS) entry which is preliminary data.</text>
</comment>
<evidence type="ECO:0000256" key="1">
    <source>
        <dbReference type="SAM" id="MobiDB-lite"/>
    </source>
</evidence>
<dbReference type="EMBL" id="JBIMZQ010000049">
    <property type="protein sequence ID" value="KAL3659027.1"/>
    <property type="molecule type" value="Genomic_DNA"/>
</dbReference>
<name>A0ABD3EWW8_9STRA</name>
<dbReference type="Gene3D" id="3.50.50.60">
    <property type="entry name" value="FAD/NAD(P)-binding domain"/>
    <property type="match status" value="1"/>
</dbReference>
<proteinExistence type="predicted"/>
<dbReference type="PANTHER" id="PTHR42841">
    <property type="entry name" value="AMINE OXIDASE"/>
    <property type="match status" value="1"/>
</dbReference>
<feature type="region of interest" description="Disordered" evidence="1">
    <location>
        <begin position="1"/>
        <end position="76"/>
    </location>
</feature>
<evidence type="ECO:0008006" key="6">
    <source>
        <dbReference type="Google" id="ProtNLM"/>
    </source>
</evidence>
<dbReference type="InterPro" id="IPR057494">
    <property type="entry name" value="Rossman_Mical"/>
</dbReference>
<dbReference type="InterPro" id="IPR036188">
    <property type="entry name" value="FAD/NAD-bd_sf"/>
</dbReference>
<reference evidence="4 5" key="1">
    <citation type="submission" date="2024-09" db="EMBL/GenBank/DDBJ databases">
        <title>Genome sequencing and assembly of Phytophthora oleae, isolate VK10A, causative agent of rot of olive drupes.</title>
        <authorList>
            <person name="Conti Taguali S."/>
            <person name="Riolo M."/>
            <person name="La Spada F."/>
            <person name="Cacciola S.O."/>
            <person name="Dionisio G."/>
        </authorList>
    </citation>
    <scope>NUCLEOTIDE SEQUENCE [LARGE SCALE GENOMIC DNA]</scope>
    <source>
        <strain evidence="4 5">VK10A</strain>
    </source>
</reference>
<protein>
    <recommendedName>
        <fullName evidence="6">FAD-binding domain-containing protein</fullName>
    </recommendedName>
</protein>
<feature type="domain" description="FAD-binding" evidence="2">
    <location>
        <begin position="431"/>
        <end position="469"/>
    </location>
</feature>
<feature type="region of interest" description="Disordered" evidence="1">
    <location>
        <begin position="307"/>
        <end position="339"/>
    </location>
</feature>
<feature type="region of interest" description="Disordered" evidence="1">
    <location>
        <begin position="202"/>
        <end position="224"/>
    </location>
</feature>
<feature type="compositionally biased region" description="Acidic residues" evidence="1">
    <location>
        <begin position="95"/>
        <end position="107"/>
    </location>
</feature>
<dbReference type="Pfam" id="PF25413">
    <property type="entry name" value="Rossman_Mical"/>
    <property type="match status" value="1"/>
</dbReference>
<accession>A0ABD3EWW8</accession>
<dbReference type="AlphaFoldDB" id="A0ABD3EWW8"/>
<evidence type="ECO:0000313" key="4">
    <source>
        <dbReference type="EMBL" id="KAL3659027.1"/>
    </source>
</evidence>
<dbReference type="Proteomes" id="UP001632037">
    <property type="component" value="Unassembled WGS sequence"/>
</dbReference>
<dbReference type="InterPro" id="IPR002938">
    <property type="entry name" value="FAD-bd"/>
</dbReference>
<evidence type="ECO:0000259" key="3">
    <source>
        <dbReference type="Pfam" id="PF25413"/>
    </source>
</evidence>
<sequence>MATLGQSFPVLPRKHSVQNPPNQNYGPRDSFERRSSMGENQDVYIGEGLIDPNGVDALDQFEEEEDTPHKPHHHRRRMLDYLAIDVGEKYLDDIYKEDDTDTSDSDDGGSYSDGPRSSLHLYHSNRQAAVSKPLDVDLVPLDQVDEEHPSNQRGGKEKAWQKVRRLLIEEEEKAATRKKDPVDAGYDTVKLLDVLARSGADDLYSKSSSSSDISRPETKEPQTFASHVGNKLVQFLHRGQAPHPPYAPHPAKSYTDLVSGSTSAQLVLLATLERVALSCRTTDLSDVSIARITPHLAMIDQIVREDMEHRQKTGSRRLSSTQYTAESSESEYRHPTYSAGKPRSLIAPTVRSSFKAFVSAQDLTDTLAAFNNLLADAGLTGAKLQEPWHVYFHIRNAVYSRLGFRQKQLFRLLDARFSVDVYKQRYVSKKRVCIVGAGPVGLRAAVELALLGGQVSVLEKRTKFSRENRLHLWPWVVQDLAMLGAKVLFKNFCKSRTYFHVSTRQLQVILLKVALLVGVKVYSATGFEEIVPPEAEDTGNCFYSVKTEPQIPVAEYTAVLGASGVNNQIAELAGINRFVFSQNESLGIVCYFPNLETPEEMKTKEFSWTSQLKHHMLHKMREVGIDLENIVYFRGEMHYLVMTPKRHNLLARGVVKANLPNSKELTMKENVNQSVLHAFVKRIVDFTGITRRTDFTRVSLFDFTSLTRAEKAASIITSHGKKLYVGLVGDSLLEPVWHEGVGTCRGFLSALDAVWMIAQIGRIQDEQLLSDRHIAYEVMQRLSGHHRDEMQKNVRKYTVDPKSRYVVEFPRVV</sequence>
<gene>
    <name evidence="4" type="ORF">V7S43_015911</name>
</gene>
<keyword evidence="5" id="KW-1185">Reference proteome</keyword>
<dbReference type="SUPFAM" id="SSF51905">
    <property type="entry name" value="FAD/NAD(P)-binding domain"/>
    <property type="match status" value="1"/>
</dbReference>
<organism evidence="4 5">
    <name type="scientific">Phytophthora oleae</name>
    <dbReference type="NCBI Taxonomy" id="2107226"/>
    <lineage>
        <taxon>Eukaryota</taxon>
        <taxon>Sar</taxon>
        <taxon>Stramenopiles</taxon>
        <taxon>Oomycota</taxon>
        <taxon>Peronosporomycetes</taxon>
        <taxon>Peronosporales</taxon>
        <taxon>Peronosporaceae</taxon>
        <taxon>Phytophthora</taxon>
    </lineage>
</organism>
<evidence type="ECO:0000259" key="2">
    <source>
        <dbReference type="Pfam" id="PF01494"/>
    </source>
</evidence>
<evidence type="ECO:0000313" key="5">
    <source>
        <dbReference type="Proteomes" id="UP001632037"/>
    </source>
</evidence>
<feature type="region of interest" description="Disordered" evidence="1">
    <location>
        <begin position="95"/>
        <end position="119"/>
    </location>
</feature>
<dbReference type="Pfam" id="PF01494">
    <property type="entry name" value="FAD_binding_3"/>
    <property type="match status" value="1"/>
</dbReference>
<feature type="domain" description="[F-actin]-monooxygenase MICAL1-3-like Rossman" evidence="3">
    <location>
        <begin position="586"/>
        <end position="688"/>
    </location>
</feature>